<organism evidence="1 2">
    <name type="scientific">Anaerocolumna aminovalerica</name>
    <dbReference type="NCBI Taxonomy" id="1527"/>
    <lineage>
        <taxon>Bacteria</taxon>
        <taxon>Bacillati</taxon>
        <taxon>Bacillota</taxon>
        <taxon>Clostridia</taxon>
        <taxon>Lachnospirales</taxon>
        <taxon>Lachnospiraceae</taxon>
        <taxon>Anaerocolumna</taxon>
    </lineage>
</organism>
<dbReference type="SUPFAM" id="SSF88659">
    <property type="entry name" value="Sigma3 and sigma4 domains of RNA polymerase sigma factors"/>
    <property type="match status" value="1"/>
</dbReference>
<protein>
    <submittedName>
        <fullName evidence="1">SatD family (SatD)</fullName>
    </submittedName>
</protein>
<keyword evidence="2" id="KW-1185">Reference proteome</keyword>
<dbReference type="Proteomes" id="UP000198806">
    <property type="component" value="Unassembled WGS sequence"/>
</dbReference>
<evidence type="ECO:0000313" key="2">
    <source>
        <dbReference type="Proteomes" id="UP000198806"/>
    </source>
</evidence>
<dbReference type="Pfam" id="PF16264">
    <property type="entry name" value="SatD"/>
    <property type="match status" value="1"/>
</dbReference>
<dbReference type="InterPro" id="IPR032580">
    <property type="entry name" value="SatD"/>
</dbReference>
<dbReference type="OrthoDB" id="3197351at2"/>
<dbReference type="Gene3D" id="1.10.10.60">
    <property type="entry name" value="Homeodomain-like"/>
    <property type="match status" value="1"/>
</dbReference>
<dbReference type="InterPro" id="IPR013324">
    <property type="entry name" value="RNA_pol_sigma_r3/r4-like"/>
</dbReference>
<dbReference type="EMBL" id="FOWD01000003">
    <property type="protein sequence ID" value="SFN86058.1"/>
    <property type="molecule type" value="Genomic_DNA"/>
</dbReference>
<reference evidence="1 2" key="1">
    <citation type="submission" date="2016-10" db="EMBL/GenBank/DDBJ databases">
        <authorList>
            <person name="de Groot N.N."/>
        </authorList>
    </citation>
    <scope>NUCLEOTIDE SEQUENCE [LARGE SCALE GENOMIC DNA]</scope>
    <source>
        <strain evidence="1 2">DSM 1283</strain>
    </source>
</reference>
<dbReference type="RefSeq" id="WP_091684176.1">
    <property type="nucleotide sequence ID" value="NZ_BAABFM010000006.1"/>
</dbReference>
<evidence type="ECO:0000313" key="1">
    <source>
        <dbReference type="EMBL" id="SFN86058.1"/>
    </source>
</evidence>
<dbReference type="AlphaFoldDB" id="A0A1I5CGD6"/>
<sequence length="224" mass="25368">MFFAIIGDIINSKSIDTDRTLQIRNEVQINLNKILDEINKKYSDVIAANFLITLGDEFQGLLNHPKYIFEIIETIKLNIYPIKLRFGIGIGGMYTEINRDMAIGADGPAYYNARKMVEEIKVLEKGKMNGSVNIMIKEEAGIHPHEINLINSNLQLCSCIENNWTLKQREIVKKIMLEKKSQVEAAEALGISQSSVQRRLKAAGFYDYIQGVETVSTIVNEIWG</sequence>
<gene>
    <name evidence="1" type="ORF">SAMN04489757_10349</name>
</gene>
<name>A0A1I5CGD6_9FIRM</name>
<accession>A0A1I5CGD6</accession>
<proteinExistence type="predicted"/>
<dbReference type="STRING" id="1527.SAMN04489757_10349"/>